<dbReference type="EMBL" id="AUZX01009323">
    <property type="protein sequence ID" value="EQD52217.1"/>
    <property type="molecule type" value="Genomic_DNA"/>
</dbReference>
<evidence type="ECO:0000313" key="1">
    <source>
        <dbReference type="EMBL" id="EQD52217.1"/>
    </source>
</evidence>
<accession>T1A5H2</accession>
<dbReference type="PANTHER" id="PTHR30298:SF0">
    <property type="entry name" value="PROTEIN YBFL-RELATED"/>
    <property type="match status" value="1"/>
</dbReference>
<protein>
    <submittedName>
        <fullName evidence="1">Transposase IS4</fullName>
    </submittedName>
</protein>
<organism evidence="1">
    <name type="scientific">mine drainage metagenome</name>
    <dbReference type="NCBI Taxonomy" id="410659"/>
    <lineage>
        <taxon>unclassified sequences</taxon>
        <taxon>metagenomes</taxon>
        <taxon>ecological metagenomes</taxon>
    </lineage>
</organism>
<reference evidence="1" key="1">
    <citation type="submission" date="2013-08" db="EMBL/GenBank/DDBJ databases">
        <authorList>
            <person name="Mendez C."/>
            <person name="Richter M."/>
            <person name="Ferrer M."/>
            <person name="Sanchez J."/>
        </authorList>
    </citation>
    <scope>NUCLEOTIDE SEQUENCE</scope>
</reference>
<name>T1A5H2_9ZZZZ</name>
<proteinExistence type="predicted"/>
<comment type="caution">
    <text evidence="1">The sequence shown here is derived from an EMBL/GenBank/DDBJ whole genome shotgun (WGS) entry which is preliminary data.</text>
</comment>
<gene>
    <name evidence="1" type="ORF">B1A_12796</name>
</gene>
<dbReference type="PANTHER" id="PTHR30298">
    <property type="entry name" value="H REPEAT-ASSOCIATED PREDICTED TRANSPOSASE"/>
    <property type="match status" value="1"/>
</dbReference>
<dbReference type="InterPro" id="IPR051698">
    <property type="entry name" value="Transposase_11-like"/>
</dbReference>
<dbReference type="AlphaFoldDB" id="T1A5H2"/>
<reference evidence="1" key="2">
    <citation type="journal article" date="2014" name="ISME J.">
        <title>Microbial stratification in low pH oxic and suboxic macroscopic growths along an acid mine drainage.</title>
        <authorList>
            <person name="Mendez-Garcia C."/>
            <person name="Mesa V."/>
            <person name="Sprenger R.R."/>
            <person name="Richter M."/>
            <person name="Diez M.S."/>
            <person name="Solano J."/>
            <person name="Bargiela R."/>
            <person name="Golyshina O.V."/>
            <person name="Manteca A."/>
            <person name="Ramos J.L."/>
            <person name="Gallego J.R."/>
            <person name="Llorente I."/>
            <person name="Martins Dos Santos V.A."/>
            <person name="Jensen O.N."/>
            <person name="Pelaez A.I."/>
            <person name="Sanchez J."/>
            <person name="Ferrer M."/>
        </authorList>
    </citation>
    <scope>NUCLEOTIDE SEQUENCE</scope>
</reference>
<feature type="non-terminal residue" evidence="1">
    <location>
        <position position="1"/>
    </location>
</feature>
<sequence>LNEYLDFPHVGQVFLIEREAVYKKSGKITHEIALGVTSRTPEQASPERILKVNRGHWTIENRCHYVIDWNFDEDRSRIRTGHGPENISRLRRFAVGVIQFISDGKSSVSQKMQQLNRNTRLVFDYLRMTSNSTRLGLP</sequence>